<evidence type="ECO:0000313" key="3">
    <source>
        <dbReference type="EMBL" id="MDX6851130.1"/>
    </source>
</evidence>
<name>A0ABU4S1V4_9GAMM</name>
<evidence type="ECO:0000313" key="4">
    <source>
        <dbReference type="Proteomes" id="UP001273505"/>
    </source>
</evidence>
<dbReference type="InterPro" id="IPR012341">
    <property type="entry name" value="6hp_glycosidase-like_sf"/>
</dbReference>
<dbReference type="RefSeq" id="WP_302721686.1">
    <property type="nucleotide sequence ID" value="NZ_JAULRU010000371.1"/>
</dbReference>
<dbReference type="InterPro" id="IPR052043">
    <property type="entry name" value="PolySaccharide_Degr_Enz"/>
</dbReference>
<dbReference type="Gene3D" id="1.50.10.10">
    <property type="match status" value="1"/>
</dbReference>
<keyword evidence="1 3" id="KW-0378">Hydrolase</keyword>
<feature type="chain" id="PRO_5045451100" evidence="2">
    <location>
        <begin position="25"/>
        <end position="397"/>
    </location>
</feature>
<accession>A0ABU4S1V4</accession>
<dbReference type="Pfam" id="PF07470">
    <property type="entry name" value="Glyco_hydro_88"/>
    <property type="match status" value="1"/>
</dbReference>
<keyword evidence="2" id="KW-0732">Signal</keyword>
<sequence length="397" mass="44759">MLKTITAYSFFVALHVLNANLSLAETPKPSVGVWLADAIVERHQPTIDALTHHGWDHSNSIVLHGIEKIYAQYRKPTYFRYIKRYADEYIDDEGNISGLLTTLDGMHPGVICLFLYEQTGEEKYRLAAKTMRDHLLGTDAKPSVFAKTPDGLYWHKNNEKYKNVSSVDGLYMKDPFLVRYGVTFGEPETIAAATEQVKLIAARSFNIRSNLAFHAWSYSRDRAWADSITGQSTQHWSRASGWFAMALIDILEFLPQNHADYVAIRYMYQRLAQGLANAQNPSDGLWYQVLDKFSSEGNYPEISGSGMIIYALQKGVDLELLPAKYSEVTRRGWNAIQPYIKTYHDDGPQITSIAPGMSAKINYLDYVSIKPIDVPQAGAKQYSHGYIGVLMASSVME</sequence>
<reference evidence="3 4" key="1">
    <citation type="submission" date="2023-11" db="EMBL/GenBank/DDBJ databases">
        <title>Gilvimarinus fulvus sp. nov., isolated from the surface of Kelp.</title>
        <authorList>
            <person name="Sun Y.Y."/>
            <person name="Gong Y."/>
            <person name="Du Z.J."/>
        </authorList>
    </citation>
    <scope>NUCLEOTIDE SEQUENCE [LARGE SCALE GENOMIC DNA]</scope>
    <source>
        <strain evidence="3 4">SDUM040013</strain>
    </source>
</reference>
<dbReference type="PANTHER" id="PTHR33886:SF8">
    <property type="entry name" value="UNSATURATED RHAMNOGALACTURONAN HYDROLASE (EUROFUNG)"/>
    <property type="match status" value="1"/>
</dbReference>
<dbReference type="EMBL" id="JAXAFO010000040">
    <property type="protein sequence ID" value="MDX6851130.1"/>
    <property type="molecule type" value="Genomic_DNA"/>
</dbReference>
<dbReference type="PANTHER" id="PTHR33886">
    <property type="entry name" value="UNSATURATED RHAMNOGALACTURONAN HYDROLASE (EUROFUNG)"/>
    <property type="match status" value="1"/>
</dbReference>
<organism evidence="3 4">
    <name type="scientific">Gilvimarinus gilvus</name>
    <dbReference type="NCBI Taxonomy" id="3058038"/>
    <lineage>
        <taxon>Bacteria</taxon>
        <taxon>Pseudomonadati</taxon>
        <taxon>Pseudomonadota</taxon>
        <taxon>Gammaproteobacteria</taxon>
        <taxon>Cellvibrionales</taxon>
        <taxon>Cellvibrionaceae</taxon>
        <taxon>Gilvimarinus</taxon>
    </lineage>
</organism>
<proteinExistence type="predicted"/>
<evidence type="ECO:0000256" key="1">
    <source>
        <dbReference type="ARBA" id="ARBA00022801"/>
    </source>
</evidence>
<evidence type="ECO:0000256" key="2">
    <source>
        <dbReference type="SAM" id="SignalP"/>
    </source>
</evidence>
<protein>
    <submittedName>
        <fullName evidence="3">Glycoside hydrolase family 88 protein</fullName>
    </submittedName>
</protein>
<comment type="caution">
    <text evidence="3">The sequence shown here is derived from an EMBL/GenBank/DDBJ whole genome shotgun (WGS) entry which is preliminary data.</text>
</comment>
<dbReference type="Proteomes" id="UP001273505">
    <property type="component" value="Unassembled WGS sequence"/>
</dbReference>
<dbReference type="InterPro" id="IPR008928">
    <property type="entry name" value="6-hairpin_glycosidase_sf"/>
</dbReference>
<keyword evidence="4" id="KW-1185">Reference proteome</keyword>
<gene>
    <name evidence="3" type="ORF">SCD92_17260</name>
</gene>
<dbReference type="GO" id="GO:0016787">
    <property type="term" value="F:hydrolase activity"/>
    <property type="evidence" value="ECO:0007669"/>
    <property type="project" value="UniProtKB-KW"/>
</dbReference>
<dbReference type="SUPFAM" id="SSF48208">
    <property type="entry name" value="Six-hairpin glycosidases"/>
    <property type="match status" value="1"/>
</dbReference>
<dbReference type="InterPro" id="IPR010905">
    <property type="entry name" value="Glyco_hydro_88"/>
</dbReference>
<feature type="signal peptide" evidence="2">
    <location>
        <begin position="1"/>
        <end position="24"/>
    </location>
</feature>